<dbReference type="OrthoDB" id="9798122at2"/>
<gene>
    <name evidence="2" type="ORF">CYJ76_09315</name>
</gene>
<dbReference type="PANTHER" id="PTHR34853">
    <property type="match status" value="1"/>
</dbReference>
<evidence type="ECO:0000256" key="1">
    <source>
        <dbReference type="SAM" id="SignalP"/>
    </source>
</evidence>
<dbReference type="GO" id="GO:0016042">
    <property type="term" value="P:lipid catabolic process"/>
    <property type="evidence" value="ECO:0007669"/>
    <property type="project" value="InterPro"/>
</dbReference>
<dbReference type="Proteomes" id="UP000234206">
    <property type="component" value="Unassembled WGS sequence"/>
</dbReference>
<dbReference type="EMBL" id="PKIZ01000018">
    <property type="protein sequence ID" value="PKZ41124.1"/>
    <property type="molecule type" value="Genomic_DNA"/>
</dbReference>
<keyword evidence="3" id="KW-1185">Reference proteome</keyword>
<evidence type="ECO:0000313" key="3">
    <source>
        <dbReference type="Proteomes" id="UP000234206"/>
    </source>
</evidence>
<reference evidence="2 3" key="1">
    <citation type="submission" date="2017-12" db="EMBL/GenBank/DDBJ databases">
        <title>Phylogenetic diversity of female urinary microbiome.</title>
        <authorList>
            <person name="Thomas-White K."/>
            <person name="Wolfe A.J."/>
        </authorList>
    </citation>
    <scope>NUCLEOTIDE SEQUENCE [LARGE SCALE GENOMIC DNA]</scope>
    <source>
        <strain evidence="2 3">UMB1298</strain>
    </source>
</reference>
<dbReference type="InterPro" id="IPR029058">
    <property type="entry name" value="AB_hydrolase_fold"/>
</dbReference>
<dbReference type="AlphaFoldDB" id="A0A2I1P913"/>
<dbReference type="GO" id="GO:0004806">
    <property type="term" value="F:triacylglycerol lipase activity"/>
    <property type="evidence" value="ECO:0007669"/>
    <property type="project" value="InterPro"/>
</dbReference>
<dbReference type="PIRSF" id="PIRSF029171">
    <property type="entry name" value="Esterase_LipA"/>
    <property type="match status" value="1"/>
</dbReference>
<name>A0A2I1P913_9MICO</name>
<dbReference type="Gene3D" id="1.10.260.130">
    <property type="match status" value="1"/>
</dbReference>
<dbReference type="PANTHER" id="PTHR34853:SF1">
    <property type="entry name" value="LIPASE 5"/>
    <property type="match status" value="1"/>
</dbReference>
<dbReference type="InterPro" id="IPR005152">
    <property type="entry name" value="Lipase_secreted"/>
</dbReference>
<sequence length="417" mass="43441">MRRALPTLTLCLTAALAVPVSAGAGTPLGATTTTAAAPTADPVDPAFYETPADMPDAPGRLLRRQTMEFLLDPAGAHTIEYSAERLLYTSTASDGRTVATSGFVLTPKAPWRGEGTRPVVALAPGTQGLGDQCAPSRSASLNQYYELEGIRNLVRAGYTVVVTDYQGLGTEGEHTYMARTPHGRALLDAARAVTGTDAFGVKGARVGLTGYSQGGAASAAAAELAPTYAPELDVRGAAVGAPAADLAEVAPKVDGTMMSGLAWFALAGLDAEYDLDLERVLNERGLAKVAEARTQCVPWALTQAFQKTSEFTRDGRSFAELLATDERLAAAVRANRLGSVAPAVPSVVTHSLADDTLPYAQGRQMAREWCTGGASVRLYSAATPTHVGGYVPHSLSQSVFFGTVFSGKAPVNTCGEF</sequence>
<comment type="caution">
    <text evidence="2">The sequence shown here is derived from an EMBL/GenBank/DDBJ whole genome shotgun (WGS) entry which is preliminary data.</text>
</comment>
<keyword evidence="1" id="KW-0732">Signal</keyword>
<proteinExistence type="predicted"/>
<dbReference type="SUPFAM" id="SSF53474">
    <property type="entry name" value="alpha/beta-Hydrolases"/>
    <property type="match status" value="1"/>
</dbReference>
<feature type="chain" id="PRO_5039092293" evidence="1">
    <location>
        <begin position="25"/>
        <end position="417"/>
    </location>
</feature>
<evidence type="ECO:0000313" key="2">
    <source>
        <dbReference type="EMBL" id="PKZ41124.1"/>
    </source>
</evidence>
<dbReference type="Pfam" id="PF03583">
    <property type="entry name" value="LIP"/>
    <property type="match status" value="1"/>
</dbReference>
<dbReference type="Gene3D" id="3.40.50.1820">
    <property type="entry name" value="alpha/beta hydrolase"/>
    <property type="match status" value="1"/>
</dbReference>
<protein>
    <submittedName>
        <fullName evidence="2">Lipase</fullName>
    </submittedName>
</protein>
<accession>A0A2I1P913</accession>
<organism evidence="2 3">
    <name type="scientific">Kytococcus schroeteri</name>
    <dbReference type="NCBI Taxonomy" id="138300"/>
    <lineage>
        <taxon>Bacteria</taxon>
        <taxon>Bacillati</taxon>
        <taxon>Actinomycetota</taxon>
        <taxon>Actinomycetes</taxon>
        <taxon>Micrococcales</taxon>
        <taxon>Kytococcaceae</taxon>
        <taxon>Kytococcus</taxon>
    </lineage>
</organism>
<feature type="signal peptide" evidence="1">
    <location>
        <begin position="1"/>
        <end position="24"/>
    </location>
</feature>
<dbReference type="RefSeq" id="WP_083323420.1">
    <property type="nucleotide sequence ID" value="NZ_JBHLVH010000010.1"/>
</dbReference>